<reference evidence="1 2" key="1">
    <citation type="submission" date="2010-09" db="EMBL/GenBank/DDBJ databases">
        <authorList>
            <person name="Weinstock G."/>
            <person name="Sodergren E."/>
            <person name="Clifton S."/>
            <person name="Fulton L."/>
            <person name="Fulton B."/>
            <person name="Courtney L."/>
            <person name="Fronick C."/>
            <person name="Harrison M."/>
            <person name="Strong C."/>
            <person name="Farmer C."/>
            <person name="Delahaunty K."/>
            <person name="Markovic C."/>
            <person name="Hall O."/>
            <person name="Minx P."/>
            <person name="Tomlinson C."/>
            <person name="Mitreva M."/>
            <person name="Hou S."/>
            <person name="Chen J."/>
            <person name="Wollam A."/>
            <person name="Pepin K.H."/>
            <person name="Johnson M."/>
            <person name="Bhonagiri V."/>
            <person name="Zhang X."/>
            <person name="Suruliraj S."/>
            <person name="Warren W."/>
            <person name="Chinwalla A."/>
            <person name="Mardis E.R."/>
            <person name="Wilson R.K."/>
        </authorList>
    </citation>
    <scope>NUCLEOTIDE SEQUENCE [LARGE SCALE GENOMIC DNA]</scope>
    <source>
        <strain evidence="1 2">TX0630</strain>
    </source>
</reference>
<dbReference type="EMBL" id="AEBE01000019">
    <property type="protein sequence ID" value="EFU91467.1"/>
    <property type="molecule type" value="Genomic_DNA"/>
</dbReference>
<comment type="caution">
    <text evidence="1">The sequence shown here is derived from an EMBL/GenBank/DDBJ whole genome shotgun (WGS) entry which is preliminary data.</text>
</comment>
<sequence length="45" mass="5632">MWLIFQVFFYEKLFFFSKIQKKLINCFIFNKLLLGYMNFIERGLV</sequence>
<name>A0ABC9P8X6_ENTFL</name>
<gene>
    <name evidence="1" type="ORF">HMPREF9511_00650</name>
</gene>
<protein>
    <submittedName>
        <fullName evidence="1">Uncharacterized protein</fullName>
    </submittedName>
</protein>
<dbReference type="AlphaFoldDB" id="A0ABC9P8X6"/>
<proteinExistence type="predicted"/>
<organism evidence="1 2">
    <name type="scientific">Enterococcus faecalis TX0630</name>
    <dbReference type="NCBI Taxonomy" id="749508"/>
    <lineage>
        <taxon>Bacteria</taxon>
        <taxon>Bacillati</taxon>
        <taxon>Bacillota</taxon>
        <taxon>Bacilli</taxon>
        <taxon>Lactobacillales</taxon>
        <taxon>Enterococcaceae</taxon>
        <taxon>Enterococcus</taxon>
    </lineage>
</organism>
<evidence type="ECO:0000313" key="2">
    <source>
        <dbReference type="Proteomes" id="UP000004933"/>
    </source>
</evidence>
<accession>A0ABC9P8X6</accession>
<evidence type="ECO:0000313" key="1">
    <source>
        <dbReference type="EMBL" id="EFU91467.1"/>
    </source>
</evidence>
<dbReference type="Proteomes" id="UP000004933">
    <property type="component" value="Unassembled WGS sequence"/>
</dbReference>